<gene>
    <name evidence="2" type="ORF">SAMN05192533_104133</name>
</gene>
<dbReference type="GO" id="GO:0003824">
    <property type="term" value="F:catalytic activity"/>
    <property type="evidence" value="ECO:0007669"/>
    <property type="project" value="UniProtKB-ARBA"/>
</dbReference>
<evidence type="ECO:0000259" key="1">
    <source>
        <dbReference type="Pfam" id="PF06276"/>
    </source>
</evidence>
<dbReference type="Proteomes" id="UP000198553">
    <property type="component" value="Unassembled WGS sequence"/>
</dbReference>
<dbReference type="Pfam" id="PF06276">
    <property type="entry name" value="FhuF"/>
    <property type="match status" value="1"/>
</dbReference>
<dbReference type="GO" id="GO:0051537">
    <property type="term" value="F:2 iron, 2 sulfur cluster binding"/>
    <property type="evidence" value="ECO:0007669"/>
    <property type="project" value="InterPro"/>
</dbReference>
<protein>
    <submittedName>
        <fullName evidence="2">Ferric iron reductase protein FhuF, involved in iron transport</fullName>
    </submittedName>
</protein>
<organism evidence="2 3">
    <name type="scientific">Mesobacillus persicus</name>
    <dbReference type="NCBI Taxonomy" id="930146"/>
    <lineage>
        <taxon>Bacteria</taxon>
        <taxon>Bacillati</taxon>
        <taxon>Bacillota</taxon>
        <taxon>Bacilli</taxon>
        <taxon>Bacillales</taxon>
        <taxon>Bacillaceae</taxon>
        <taxon>Mesobacillus</taxon>
    </lineage>
</organism>
<dbReference type="AlphaFoldDB" id="A0A1H7ZZK1"/>
<reference evidence="3" key="1">
    <citation type="submission" date="2016-10" db="EMBL/GenBank/DDBJ databases">
        <authorList>
            <person name="Varghese N."/>
            <person name="Submissions S."/>
        </authorList>
    </citation>
    <scope>NUCLEOTIDE SEQUENCE [LARGE SCALE GENOMIC DNA]</scope>
    <source>
        <strain evidence="3">B48,IBRC-M 10115,DSM 25386,CECT 8001</strain>
    </source>
</reference>
<evidence type="ECO:0000313" key="2">
    <source>
        <dbReference type="EMBL" id="SEM62939.1"/>
    </source>
</evidence>
<dbReference type="InterPro" id="IPR022770">
    <property type="entry name" value="IucA/IucC-like_C"/>
</dbReference>
<dbReference type="RefSeq" id="WP_170843819.1">
    <property type="nucleotide sequence ID" value="NZ_FOBW01000004.1"/>
</dbReference>
<dbReference type="EMBL" id="FOBW01000004">
    <property type="protein sequence ID" value="SEM62939.1"/>
    <property type="molecule type" value="Genomic_DNA"/>
</dbReference>
<evidence type="ECO:0000313" key="3">
    <source>
        <dbReference type="Proteomes" id="UP000198553"/>
    </source>
</evidence>
<name>A0A1H7ZZK1_9BACI</name>
<feature type="domain" description="Aerobactin siderophore biosynthesis IucA/IucC-like C-terminal" evidence="1">
    <location>
        <begin position="82"/>
        <end position="183"/>
    </location>
</feature>
<keyword evidence="3" id="KW-1185">Reference proteome</keyword>
<accession>A0A1H7ZZK1</accession>
<dbReference type="STRING" id="930146.SAMN05192533_104133"/>
<sequence>MHVKLTKEEAVELSRFRYTPVIDQISSTVPLASLVKKNEMNDFLKDVQVEIQAPDVKVAASVFMKRFAFVAVIYLYALSHWNKRLHFSLDTLYLQRSHKEGNWLPEYYFEDLLAEEFPGENWTEWRRKALQDLFKDIIYPVLNALANEAKISKYTLWENLSVYIFWLYEKILVDEEGFSCRDDYDYIINQAPGKLFGPYHRNPLNRFNEEPVLLTELDEMVRIRKTCCFTYQLGAKRTYCKTCPLYCKQFNTGKRN</sequence>
<proteinExistence type="predicted"/>